<keyword evidence="1" id="KW-0143">Chaperone</keyword>
<dbReference type="GO" id="GO:0051087">
    <property type="term" value="F:protein-folding chaperone binding"/>
    <property type="evidence" value="ECO:0007669"/>
    <property type="project" value="TreeGrafter"/>
</dbReference>
<dbReference type="STRING" id="93625.A0A409XUV2"/>
<dbReference type="EMBL" id="NHYD01000331">
    <property type="protein sequence ID" value="PPQ94471.1"/>
    <property type="molecule type" value="Genomic_DNA"/>
</dbReference>
<dbReference type="Proteomes" id="UP000283269">
    <property type="component" value="Unassembled WGS sequence"/>
</dbReference>
<dbReference type="Gene3D" id="1.10.287.110">
    <property type="entry name" value="DnaJ domain"/>
    <property type="match status" value="1"/>
</dbReference>
<proteinExistence type="predicted"/>
<accession>A0A409XUV2</accession>
<dbReference type="InterPro" id="IPR051339">
    <property type="entry name" value="DnaJ_subfamily_B"/>
</dbReference>
<comment type="caution">
    <text evidence="4">The sequence shown here is derived from an EMBL/GenBank/DDBJ whole genome shotgun (WGS) entry which is preliminary data.</text>
</comment>
<feature type="domain" description="J" evidence="3">
    <location>
        <begin position="5"/>
        <end position="73"/>
    </location>
</feature>
<dbReference type="PANTHER" id="PTHR24078">
    <property type="entry name" value="DNAJ HOMOLOG SUBFAMILY C MEMBER"/>
    <property type="match status" value="1"/>
</dbReference>
<dbReference type="InterPro" id="IPR001623">
    <property type="entry name" value="DnaJ_domain"/>
</dbReference>
<feature type="region of interest" description="Disordered" evidence="2">
    <location>
        <begin position="109"/>
        <end position="129"/>
    </location>
</feature>
<reference evidence="4 5" key="1">
    <citation type="journal article" date="2018" name="Evol. Lett.">
        <title>Horizontal gene cluster transfer increased hallucinogenic mushroom diversity.</title>
        <authorList>
            <person name="Reynolds H.T."/>
            <person name="Vijayakumar V."/>
            <person name="Gluck-Thaler E."/>
            <person name="Korotkin H.B."/>
            <person name="Matheny P.B."/>
            <person name="Slot J.C."/>
        </authorList>
    </citation>
    <scope>NUCLEOTIDE SEQUENCE [LARGE SCALE GENOMIC DNA]</scope>
    <source>
        <strain evidence="4 5">2631</strain>
    </source>
</reference>
<dbReference type="PROSITE" id="PS50076">
    <property type="entry name" value="DNAJ_2"/>
    <property type="match status" value="1"/>
</dbReference>
<evidence type="ECO:0000259" key="3">
    <source>
        <dbReference type="PROSITE" id="PS50076"/>
    </source>
</evidence>
<dbReference type="OrthoDB" id="10250354at2759"/>
<dbReference type="GO" id="GO:0051082">
    <property type="term" value="F:unfolded protein binding"/>
    <property type="evidence" value="ECO:0007669"/>
    <property type="project" value="InterPro"/>
</dbReference>
<dbReference type="InterPro" id="IPR008971">
    <property type="entry name" value="HSP40/DnaJ_pept-bd"/>
</dbReference>
<feature type="compositionally biased region" description="Polar residues" evidence="2">
    <location>
        <begin position="190"/>
        <end position="202"/>
    </location>
</feature>
<dbReference type="InterPro" id="IPR002939">
    <property type="entry name" value="DnaJ_C"/>
</dbReference>
<evidence type="ECO:0000256" key="1">
    <source>
        <dbReference type="ARBA" id="ARBA00023186"/>
    </source>
</evidence>
<dbReference type="PRINTS" id="PR00625">
    <property type="entry name" value="JDOMAIN"/>
</dbReference>
<dbReference type="InterPro" id="IPR036869">
    <property type="entry name" value="J_dom_sf"/>
</dbReference>
<dbReference type="CDD" id="cd06257">
    <property type="entry name" value="DnaJ"/>
    <property type="match status" value="1"/>
</dbReference>
<feature type="region of interest" description="Disordered" evidence="2">
    <location>
        <begin position="75"/>
        <end position="94"/>
    </location>
</feature>
<dbReference type="SUPFAM" id="SSF49493">
    <property type="entry name" value="HSP40/DnaJ peptide-binding domain"/>
    <property type="match status" value="1"/>
</dbReference>
<evidence type="ECO:0000256" key="2">
    <source>
        <dbReference type="SAM" id="MobiDB-lite"/>
    </source>
</evidence>
<dbReference type="AlphaFoldDB" id="A0A409XUV2"/>
<gene>
    <name evidence="4" type="ORF">CVT25_001104</name>
</gene>
<feature type="region of interest" description="Disordered" evidence="2">
    <location>
        <begin position="169"/>
        <end position="211"/>
    </location>
</feature>
<name>A0A409XUV2_PSICY</name>
<dbReference type="InParanoid" id="A0A409XUV2"/>
<dbReference type="GO" id="GO:0005829">
    <property type="term" value="C:cytosol"/>
    <property type="evidence" value="ECO:0007669"/>
    <property type="project" value="TreeGrafter"/>
</dbReference>
<keyword evidence="5" id="KW-1185">Reference proteome</keyword>
<organism evidence="4 5">
    <name type="scientific">Psilocybe cyanescens</name>
    <dbReference type="NCBI Taxonomy" id="93625"/>
    <lineage>
        <taxon>Eukaryota</taxon>
        <taxon>Fungi</taxon>
        <taxon>Dikarya</taxon>
        <taxon>Basidiomycota</taxon>
        <taxon>Agaricomycotina</taxon>
        <taxon>Agaricomycetes</taxon>
        <taxon>Agaricomycetidae</taxon>
        <taxon>Agaricales</taxon>
        <taxon>Agaricineae</taxon>
        <taxon>Strophariaceae</taxon>
        <taxon>Psilocybe</taxon>
    </lineage>
</organism>
<dbReference type="Pfam" id="PF01556">
    <property type="entry name" value="DnaJ_C"/>
    <property type="match status" value="1"/>
</dbReference>
<sequence length="423" mass="47377">MSVQDAYRILEIFEGANPDEIKHAYRITALKWHPDRQHNTHDKETSTRHFLEVTNAYRTLVRGGFVKPYNPTMAKDRPPHIPRPPPLAHQTSSDSSVVSLDSFIHLVASSSSSHTSAPPSNRSSWKQGVREPVETLASHYRNVPTRPHTFYEVPTKGAGTGPALYRPTTPFTPIPRNPEPIKVRAPQSHPPKSQKANGSPQSVPLKLPAPNFPHPRGQPYYSHAVPKSPMPPYTIPLVSIGLGLSGEWVYSLSISLEELFTGKHFRFGISRSYLSGKAKSVVIEIDIPSGCRPGTRILCRNVGHEHKPGIFQDIAFIIEEAPHDRFVRLFDDLVMDVRLPWVDSLRRQGGKVPFMGIDGRSLIIQIDYPRDKKLVGRSIIKGAGMPVREQGKIVGRGDLIIQWEILPPKTKILHFVKRLWGGK</sequence>
<dbReference type="PANTHER" id="PTHR24078:SF553">
    <property type="entry name" value="DNAJ HOMOLOG SUBFAMILY B MEMBER 5"/>
    <property type="match status" value="1"/>
</dbReference>
<dbReference type="SMART" id="SM00271">
    <property type="entry name" value="DnaJ"/>
    <property type="match status" value="1"/>
</dbReference>
<feature type="compositionally biased region" description="Low complexity" evidence="2">
    <location>
        <begin position="109"/>
        <end position="124"/>
    </location>
</feature>
<evidence type="ECO:0000313" key="5">
    <source>
        <dbReference type="Proteomes" id="UP000283269"/>
    </source>
</evidence>
<evidence type="ECO:0000313" key="4">
    <source>
        <dbReference type="EMBL" id="PPQ94471.1"/>
    </source>
</evidence>
<dbReference type="GO" id="GO:0006457">
    <property type="term" value="P:protein folding"/>
    <property type="evidence" value="ECO:0007669"/>
    <property type="project" value="InterPro"/>
</dbReference>
<dbReference type="CDD" id="cd10747">
    <property type="entry name" value="DnaJ_C"/>
    <property type="match status" value="1"/>
</dbReference>
<protein>
    <recommendedName>
        <fullName evidence="3">J domain-containing protein</fullName>
    </recommendedName>
</protein>
<dbReference type="SUPFAM" id="SSF46565">
    <property type="entry name" value="Chaperone J-domain"/>
    <property type="match status" value="1"/>
</dbReference>
<dbReference type="Gene3D" id="2.60.260.20">
    <property type="entry name" value="Urease metallochaperone UreE, N-terminal domain"/>
    <property type="match status" value="2"/>
</dbReference>
<dbReference type="Pfam" id="PF00226">
    <property type="entry name" value="DnaJ"/>
    <property type="match status" value="1"/>
</dbReference>